<sequence length="115" mass="12886">MSSFSRFEEEVTAALNFIYRTQKELAACNDDLCLTMDGSATSYQLLGNFAAGQKREKERGEAAVDNRAGSRKRPRKLIIDDDDEDSNDQTTGPTTSARKKLGYYIHSFILTCTFT</sequence>
<organism evidence="2 3">
    <name type="scientific">Oryza rufipogon</name>
    <name type="common">Brownbeard rice</name>
    <name type="synonym">Asian wild rice</name>
    <dbReference type="NCBI Taxonomy" id="4529"/>
    <lineage>
        <taxon>Eukaryota</taxon>
        <taxon>Viridiplantae</taxon>
        <taxon>Streptophyta</taxon>
        <taxon>Embryophyta</taxon>
        <taxon>Tracheophyta</taxon>
        <taxon>Spermatophyta</taxon>
        <taxon>Magnoliopsida</taxon>
        <taxon>Liliopsida</taxon>
        <taxon>Poales</taxon>
        <taxon>Poaceae</taxon>
        <taxon>BOP clade</taxon>
        <taxon>Oryzoideae</taxon>
        <taxon>Oryzeae</taxon>
        <taxon>Oryzinae</taxon>
        <taxon>Oryza</taxon>
    </lineage>
</organism>
<dbReference type="STRING" id="4529.A0A0E0PK65"/>
<dbReference type="InterPro" id="IPR005500">
    <property type="entry name" value="DUF309"/>
</dbReference>
<evidence type="ECO:0000256" key="1">
    <source>
        <dbReference type="SAM" id="MobiDB-lite"/>
    </source>
</evidence>
<feature type="region of interest" description="Disordered" evidence="1">
    <location>
        <begin position="54"/>
        <end position="96"/>
    </location>
</feature>
<dbReference type="EnsemblPlants" id="ORUFI05G11060.2">
    <property type="protein sequence ID" value="ORUFI05G11060.2"/>
    <property type="gene ID" value="ORUFI05G11060"/>
</dbReference>
<feature type="compositionally biased region" description="Basic and acidic residues" evidence="1">
    <location>
        <begin position="54"/>
        <end position="64"/>
    </location>
</feature>
<proteinExistence type="predicted"/>
<dbReference type="HOGENOM" id="CLU_143923_0_0_1"/>
<dbReference type="AlphaFoldDB" id="A0A0E0PK65"/>
<reference evidence="2" key="2">
    <citation type="submission" date="2015-06" db="UniProtKB">
        <authorList>
            <consortium name="EnsemblPlants"/>
        </authorList>
    </citation>
    <scope>IDENTIFICATION</scope>
</reference>
<evidence type="ECO:0000313" key="3">
    <source>
        <dbReference type="Proteomes" id="UP000008022"/>
    </source>
</evidence>
<reference evidence="3" key="1">
    <citation type="submission" date="2013-06" db="EMBL/GenBank/DDBJ databases">
        <authorList>
            <person name="Zhao Q."/>
        </authorList>
    </citation>
    <scope>NUCLEOTIDE SEQUENCE</scope>
    <source>
        <strain evidence="3">cv. W1943</strain>
    </source>
</reference>
<name>A0A0E0PK65_ORYRU</name>
<dbReference type="PANTHER" id="PTHR34796">
    <property type="entry name" value="EXPRESSED PROTEIN"/>
    <property type="match status" value="1"/>
</dbReference>
<dbReference type="Gramene" id="ORUFI05G11060.2">
    <property type="protein sequence ID" value="ORUFI05G11060.2"/>
    <property type="gene ID" value="ORUFI05G11060"/>
</dbReference>
<dbReference type="Proteomes" id="UP000008022">
    <property type="component" value="Unassembled WGS sequence"/>
</dbReference>
<accession>A0A0E0PK65</accession>
<dbReference type="PANTHER" id="PTHR34796:SF1">
    <property type="entry name" value="EXPRESSED PROTEIN"/>
    <property type="match status" value="1"/>
</dbReference>
<keyword evidence="3" id="KW-1185">Reference proteome</keyword>
<evidence type="ECO:0000313" key="2">
    <source>
        <dbReference type="EnsemblPlants" id="ORUFI05G11060.2"/>
    </source>
</evidence>
<protein>
    <submittedName>
        <fullName evidence="2">Uncharacterized protein</fullName>
    </submittedName>
</protein>